<feature type="transmembrane region" description="Helical" evidence="1">
    <location>
        <begin position="51"/>
        <end position="72"/>
    </location>
</feature>
<organism evidence="2 3">
    <name type="scientific">Ectocarpus siliculosus</name>
    <name type="common">Brown alga</name>
    <name type="synonym">Conferva siliculosa</name>
    <dbReference type="NCBI Taxonomy" id="2880"/>
    <lineage>
        <taxon>Eukaryota</taxon>
        <taxon>Sar</taxon>
        <taxon>Stramenopiles</taxon>
        <taxon>Ochrophyta</taxon>
        <taxon>PX clade</taxon>
        <taxon>Phaeophyceae</taxon>
        <taxon>Ectocarpales</taxon>
        <taxon>Ectocarpaceae</taxon>
        <taxon>Ectocarpus</taxon>
    </lineage>
</organism>
<gene>
    <name evidence="2" type="ORF">Esi_0343_0031</name>
</gene>
<evidence type="ECO:0008006" key="4">
    <source>
        <dbReference type="Google" id="ProtNLM"/>
    </source>
</evidence>
<evidence type="ECO:0000313" key="2">
    <source>
        <dbReference type="EMBL" id="CBJ32508.1"/>
    </source>
</evidence>
<keyword evidence="1" id="KW-0472">Membrane</keyword>
<dbReference type="AlphaFoldDB" id="D7FYG6"/>
<evidence type="ECO:0000256" key="1">
    <source>
        <dbReference type="SAM" id="Phobius"/>
    </source>
</evidence>
<reference evidence="2 3" key="1">
    <citation type="journal article" date="2010" name="Nature">
        <title>The Ectocarpus genome and the independent evolution of multicellularity in brown algae.</title>
        <authorList>
            <person name="Cock J.M."/>
            <person name="Sterck L."/>
            <person name="Rouze P."/>
            <person name="Scornet D."/>
            <person name="Allen A.E."/>
            <person name="Amoutzias G."/>
            <person name="Anthouard V."/>
            <person name="Artiguenave F."/>
            <person name="Aury J.M."/>
            <person name="Badger J.H."/>
            <person name="Beszteri B."/>
            <person name="Billiau K."/>
            <person name="Bonnet E."/>
            <person name="Bothwell J.H."/>
            <person name="Bowler C."/>
            <person name="Boyen C."/>
            <person name="Brownlee C."/>
            <person name="Carrano C.J."/>
            <person name="Charrier B."/>
            <person name="Cho G.Y."/>
            <person name="Coelho S.M."/>
            <person name="Collen J."/>
            <person name="Corre E."/>
            <person name="Da Silva C."/>
            <person name="Delage L."/>
            <person name="Delaroque N."/>
            <person name="Dittami S.M."/>
            <person name="Doulbeau S."/>
            <person name="Elias M."/>
            <person name="Farnham G."/>
            <person name="Gachon C.M."/>
            <person name="Gschloessl B."/>
            <person name="Heesch S."/>
            <person name="Jabbari K."/>
            <person name="Jubin C."/>
            <person name="Kawai H."/>
            <person name="Kimura K."/>
            <person name="Kloareg B."/>
            <person name="Kupper F.C."/>
            <person name="Lang D."/>
            <person name="Le Bail A."/>
            <person name="Leblanc C."/>
            <person name="Lerouge P."/>
            <person name="Lohr M."/>
            <person name="Lopez P.J."/>
            <person name="Martens C."/>
            <person name="Maumus F."/>
            <person name="Michel G."/>
            <person name="Miranda-Saavedra D."/>
            <person name="Morales J."/>
            <person name="Moreau H."/>
            <person name="Motomura T."/>
            <person name="Nagasato C."/>
            <person name="Napoli C.A."/>
            <person name="Nelson D.R."/>
            <person name="Nyvall-Collen P."/>
            <person name="Peters A.F."/>
            <person name="Pommier C."/>
            <person name="Potin P."/>
            <person name="Poulain J."/>
            <person name="Quesneville H."/>
            <person name="Read B."/>
            <person name="Rensing S.A."/>
            <person name="Ritter A."/>
            <person name="Rousvoal S."/>
            <person name="Samanta M."/>
            <person name="Samson G."/>
            <person name="Schroeder D.C."/>
            <person name="Segurens B."/>
            <person name="Strittmatter M."/>
            <person name="Tonon T."/>
            <person name="Tregear J.W."/>
            <person name="Valentin K."/>
            <person name="von Dassow P."/>
            <person name="Yamagishi T."/>
            <person name="Van de Peer Y."/>
            <person name="Wincker P."/>
        </authorList>
    </citation>
    <scope>NUCLEOTIDE SEQUENCE [LARGE SCALE GENOMIC DNA]</scope>
    <source>
        <strain evidence="3">Ec32 / CCAP1310/4</strain>
    </source>
</reference>
<evidence type="ECO:0000313" key="3">
    <source>
        <dbReference type="Proteomes" id="UP000002630"/>
    </source>
</evidence>
<proteinExistence type="predicted"/>
<dbReference type="EMBL" id="FN648535">
    <property type="protein sequence ID" value="CBJ32508.1"/>
    <property type="molecule type" value="Genomic_DNA"/>
</dbReference>
<dbReference type="Proteomes" id="UP000002630">
    <property type="component" value="Linkage Group LG33"/>
</dbReference>
<keyword evidence="1" id="KW-1133">Transmembrane helix</keyword>
<dbReference type="EMBL" id="FN649758">
    <property type="protein sequence ID" value="CBJ32508.1"/>
    <property type="molecule type" value="Genomic_DNA"/>
</dbReference>
<dbReference type="OrthoDB" id="10451281at2759"/>
<keyword evidence="1" id="KW-0812">Transmembrane</keyword>
<accession>D7FYG6</accession>
<keyword evidence="3" id="KW-1185">Reference proteome</keyword>
<dbReference type="InParanoid" id="D7FYG6"/>
<protein>
    <recommendedName>
        <fullName evidence="4">Transmembrane protein</fullName>
    </recommendedName>
</protein>
<sequence>MAFEFVYAYAAVALHEALGLLEAACSWVRSAWQRWQERGPASVKRVVKKRFFPVLVAVALSLLLVLPAYWAIPRGGGGNDDGPERLSARQWQAEYDLLSSKFSADTVRQRLKYDSLAGRHLELQAEYESLLKDYKIQQRANRARSLPKTPPETCSKSESVLGPAKEALKLAEQSAYEYLSHFAEGLREDVHEVRYEPKRKKRQPSIRRWMPFLQSWVLCRLTWISKDKRLLHVVVCEAAV</sequence>
<name>D7FYG6_ECTSI</name>